<proteinExistence type="predicted"/>
<reference evidence="8 9" key="1">
    <citation type="journal article" date="2014" name="Science">
        <title>Plant genetics. Early allopolyploid evolution in the post-Neolithic Brassica napus oilseed genome.</title>
        <authorList>
            <person name="Chalhoub B."/>
            <person name="Denoeud F."/>
            <person name="Liu S."/>
            <person name="Parkin I.A."/>
            <person name="Tang H."/>
            <person name="Wang X."/>
            <person name="Chiquet J."/>
            <person name="Belcram H."/>
            <person name="Tong C."/>
            <person name="Samans B."/>
            <person name="Correa M."/>
            <person name="Da Silva C."/>
            <person name="Just J."/>
            <person name="Falentin C."/>
            <person name="Koh C.S."/>
            <person name="Le Clainche I."/>
            <person name="Bernard M."/>
            <person name="Bento P."/>
            <person name="Noel B."/>
            <person name="Labadie K."/>
            <person name="Alberti A."/>
            <person name="Charles M."/>
            <person name="Arnaud D."/>
            <person name="Guo H."/>
            <person name="Daviaud C."/>
            <person name="Alamery S."/>
            <person name="Jabbari K."/>
            <person name="Zhao M."/>
            <person name="Edger P.P."/>
            <person name="Chelaifa H."/>
            <person name="Tack D."/>
            <person name="Lassalle G."/>
            <person name="Mestiri I."/>
            <person name="Schnel N."/>
            <person name="Le Paslier M.C."/>
            <person name="Fan G."/>
            <person name="Renault V."/>
            <person name="Bayer P.E."/>
            <person name="Golicz A.A."/>
            <person name="Manoli S."/>
            <person name="Lee T.H."/>
            <person name="Thi V.H."/>
            <person name="Chalabi S."/>
            <person name="Hu Q."/>
            <person name="Fan C."/>
            <person name="Tollenaere R."/>
            <person name="Lu Y."/>
            <person name="Battail C."/>
            <person name="Shen J."/>
            <person name="Sidebottom C.H."/>
            <person name="Wang X."/>
            <person name="Canaguier A."/>
            <person name="Chauveau A."/>
            <person name="Berard A."/>
            <person name="Deniot G."/>
            <person name="Guan M."/>
            <person name="Liu Z."/>
            <person name="Sun F."/>
            <person name="Lim Y.P."/>
            <person name="Lyons E."/>
            <person name="Town C.D."/>
            <person name="Bancroft I."/>
            <person name="Wang X."/>
            <person name="Meng J."/>
            <person name="Ma J."/>
            <person name="Pires J.C."/>
            <person name="King G.J."/>
            <person name="Brunel D."/>
            <person name="Delourme R."/>
            <person name="Renard M."/>
            <person name="Aury J.M."/>
            <person name="Adams K.L."/>
            <person name="Batley J."/>
            <person name="Snowdon R.J."/>
            <person name="Tost J."/>
            <person name="Edwards D."/>
            <person name="Zhou Y."/>
            <person name="Hua W."/>
            <person name="Sharpe A.G."/>
            <person name="Paterson A.H."/>
            <person name="Guan C."/>
            <person name="Wincker P."/>
        </authorList>
    </citation>
    <scope>NUCLEOTIDE SEQUENCE [LARGE SCALE GENOMIC DNA]</scope>
    <source>
        <strain evidence="9">cv. Darmor-bzh</strain>
    </source>
</reference>
<keyword evidence="2" id="KW-0186">Copper</keyword>
<feature type="domain" description="Phytocyanin" evidence="7">
    <location>
        <begin position="34"/>
        <end position="129"/>
    </location>
</feature>
<dbReference type="GO" id="GO:0005886">
    <property type="term" value="C:plasma membrane"/>
    <property type="evidence" value="ECO:0000318"/>
    <property type="project" value="GO_Central"/>
</dbReference>
<evidence type="ECO:0000313" key="9">
    <source>
        <dbReference type="Proteomes" id="UP000028999"/>
    </source>
</evidence>
<dbReference type="EMBL" id="LK031995">
    <property type="protein sequence ID" value="CDY09351.1"/>
    <property type="molecule type" value="Genomic_DNA"/>
</dbReference>
<dbReference type="PANTHER" id="PTHR33021:SF424">
    <property type="entry name" value="BASIC BLUE PROTEIN"/>
    <property type="match status" value="1"/>
</dbReference>
<evidence type="ECO:0000256" key="5">
    <source>
        <dbReference type="ARBA" id="ARBA00082491"/>
    </source>
</evidence>
<dbReference type="OrthoDB" id="2011645at2759"/>
<evidence type="ECO:0000256" key="1">
    <source>
        <dbReference type="ARBA" id="ARBA00022723"/>
    </source>
</evidence>
<keyword evidence="1" id="KW-0479">Metal-binding</keyword>
<dbReference type="PROSITE" id="PS51485">
    <property type="entry name" value="PHYTOCYANIN"/>
    <property type="match status" value="1"/>
</dbReference>
<dbReference type="STRING" id="3708.A0A078F7I4"/>
<keyword evidence="9" id="KW-1185">Reference proteome</keyword>
<gene>
    <name evidence="8" type="primary">BnaA02g26590D</name>
    <name evidence="8" type="ORF">GSBRNA2T00030811001</name>
</gene>
<sequence length="129" mass="13803">MAKGRGSASWSAQAIVALMLVSVLVLQADYVQAATYTVGESNGWAFNAVGWPSGKHFKAGDVLVFNYNPRIHNVVAVDSGGYNNCKTPARARTYTSGKDRITLSKGQNFFICNFPGHCEAAMKIAVTAV</sequence>
<dbReference type="SUPFAM" id="SSF49503">
    <property type="entry name" value="Cupredoxins"/>
    <property type="match status" value="1"/>
</dbReference>
<protein>
    <recommendedName>
        <fullName evidence="4">Basic blue protein</fullName>
    </recommendedName>
    <alternativeName>
        <fullName evidence="5">Plantacyanin</fullName>
    </alternativeName>
</protein>
<dbReference type="Gramene" id="CDY09351">
    <property type="protein sequence ID" value="CDY09351"/>
    <property type="gene ID" value="GSBRNA2T00030811001"/>
</dbReference>
<dbReference type="InterPro" id="IPR008972">
    <property type="entry name" value="Cupredoxin"/>
</dbReference>
<feature type="chain" id="PRO_5044540031" description="Basic blue protein" evidence="6">
    <location>
        <begin position="34"/>
        <end position="129"/>
    </location>
</feature>
<dbReference type="CDD" id="cd11013">
    <property type="entry name" value="Plantacyanin"/>
    <property type="match status" value="1"/>
</dbReference>
<dbReference type="OMA" id="TFNAVGW"/>
<accession>A0A078F7I4</accession>
<dbReference type="AlphaFoldDB" id="A0A078F7I4"/>
<dbReference type="FunFam" id="2.60.40.420:FF:000013">
    <property type="entry name" value="basic blue protein-like"/>
    <property type="match status" value="1"/>
</dbReference>
<evidence type="ECO:0000256" key="6">
    <source>
        <dbReference type="SAM" id="SignalP"/>
    </source>
</evidence>
<evidence type="ECO:0000259" key="7">
    <source>
        <dbReference type="PROSITE" id="PS51485"/>
    </source>
</evidence>
<dbReference type="PaxDb" id="3708-A0A078F7I4"/>
<dbReference type="Pfam" id="PF02298">
    <property type="entry name" value="Cu_bind_like"/>
    <property type="match status" value="1"/>
</dbReference>
<name>A0A078F7I4_BRANA</name>
<dbReference type="InterPro" id="IPR039391">
    <property type="entry name" value="Phytocyanin-like"/>
</dbReference>
<dbReference type="Proteomes" id="UP000028999">
    <property type="component" value="Unassembled WGS sequence"/>
</dbReference>
<feature type="signal peptide" evidence="6">
    <location>
        <begin position="1"/>
        <end position="33"/>
    </location>
</feature>
<dbReference type="SMR" id="A0A078F7I4"/>
<dbReference type="InterPro" id="IPR003245">
    <property type="entry name" value="Phytocyanin_dom"/>
</dbReference>
<dbReference type="GO" id="GO:0009055">
    <property type="term" value="F:electron transfer activity"/>
    <property type="evidence" value="ECO:0007669"/>
    <property type="project" value="InterPro"/>
</dbReference>
<keyword evidence="3" id="KW-1015">Disulfide bond</keyword>
<evidence type="ECO:0000313" key="8">
    <source>
        <dbReference type="EMBL" id="CDY09351.1"/>
    </source>
</evidence>
<evidence type="ECO:0000256" key="2">
    <source>
        <dbReference type="ARBA" id="ARBA00023008"/>
    </source>
</evidence>
<dbReference type="PANTHER" id="PTHR33021">
    <property type="entry name" value="BLUE COPPER PROTEIN"/>
    <property type="match status" value="1"/>
</dbReference>
<evidence type="ECO:0000256" key="3">
    <source>
        <dbReference type="ARBA" id="ARBA00023157"/>
    </source>
</evidence>
<dbReference type="Gene3D" id="2.60.40.420">
    <property type="entry name" value="Cupredoxins - blue copper proteins"/>
    <property type="match status" value="1"/>
</dbReference>
<evidence type="ECO:0000256" key="4">
    <source>
        <dbReference type="ARBA" id="ARBA00071970"/>
    </source>
</evidence>
<dbReference type="InterPro" id="IPR041844">
    <property type="entry name" value="Plantacyanin"/>
</dbReference>
<dbReference type="GO" id="GO:0046872">
    <property type="term" value="F:metal ion binding"/>
    <property type="evidence" value="ECO:0007669"/>
    <property type="project" value="UniProtKB-KW"/>
</dbReference>
<organism evidence="8 9">
    <name type="scientific">Brassica napus</name>
    <name type="common">Rape</name>
    <dbReference type="NCBI Taxonomy" id="3708"/>
    <lineage>
        <taxon>Eukaryota</taxon>
        <taxon>Viridiplantae</taxon>
        <taxon>Streptophyta</taxon>
        <taxon>Embryophyta</taxon>
        <taxon>Tracheophyta</taxon>
        <taxon>Spermatophyta</taxon>
        <taxon>Magnoliopsida</taxon>
        <taxon>eudicotyledons</taxon>
        <taxon>Gunneridae</taxon>
        <taxon>Pentapetalae</taxon>
        <taxon>rosids</taxon>
        <taxon>malvids</taxon>
        <taxon>Brassicales</taxon>
        <taxon>Brassicaceae</taxon>
        <taxon>Brassiceae</taxon>
        <taxon>Brassica</taxon>
    </lineage>
</organism>
<keyword evidence="6" id="KW-0732">Signal</keyword>